<proteinExistence type="predicted"/>
<name>A0A1G9NEQ3_9CORY</name>
<sequence>MGELELIRGVAARTRSAVVTGPAAAKVRGLQTLDRVERVDLLLPGAARASAACRGPQPAVYRSGYLAPEHVVEHEGLRVTSTIQMAFDTSRYHGPHAALVVLESARFRRPEVGEADLLELANTLPRAKGTKMFRKVIEHSAATSQTALETVGRHALIEARIPGLHSIRGQVGFEYYDLGRTLRRGRMDLLVNGFICVELDGRGKYTSDEVTFEERMREKFLLNQGYLVLRAGWADVWGGALEARVASAIRRMRFLGNDPFAGNVPAPLNDGEIQRRRPFYAGH</sequence>
<protein>
    <recommendedName>
        <fullName evidence="3">DUF559 domain-containing protein</fullName>
    </recommendedName>
</protein>
<organism evidence="1 2">
    <name type="scientific">Corynebacterium mycetoides</name>
    <dbReference type="NCBI Taxonomy" id="38302"/>
    <lineage>
        <taxon>Bacteria</taxon>
        <taxon>Bacillati</taxon>
        <taxon>Actinomycetota</taxon>
        <taxon>Actinomycetes</taxon>
        <taxon>Mycobacteriales</taxon>
        <taxon>Corynebacteriaceae</taxon>
        <taxon>Corynebacterium</taxon>
    </lineage>
</organism>
<dbReference type="AlphaFoldDB" id="A0A1G9NEQ3"/>
<dbReference type="RefSeq" id="WP_092149545.1">
    <property type="nucleotide sequence ID" value="NZ_LT629700.1"/>
</dbReference>
<evidence type="ECO:0008006" key="3">
    <source>
        <dbReference type="Google" id="ProtNLM"/>
    </source>
</evidence>
<dbReference type="OrthoDB" id="4427526at2"/>
<dbReference type="STRING" id="38302.SAMN04488535_0989"/>
<dbReference type="Proteomes" id="UP000199350">
    <property type="component" value="Chromosome I"/>
</dbReference>
<evidence type="ECO:0000313" key="1">
    <source>
        <dbReference type="EMBL" id="SDL84950.1"/>
    </source>
</evidence>
<reference evidence="2" key="1">
    <citation type="submission" date="2016-10" db="EMBL/GenBank/DDBJ databases">
        <authorList>
            <person name="Varghese N."/>
            <person name="Submissions S."/>
        </authorList>
    </citation>
    <scope>NUCLEOTIDE SEQUENCE [LARGE SCALE GENOMIC DNA]</scope>
    <source>
        <strain evidence="2">DSM 20632</strain>
    </source>
</reference>
<evidence type="ECO:0000313" key="2">
    <source>
        <dbReference type="Proteomes" id="UP000199350"/>
    </source>
</evidence>
<gene>
    <name evidence="1" type="ORF">SAMN04488535_0989</name>
</gene>
<dbReference type="EMBL" id="LT629700">
    <property type="protein sequence ID" value="SDL84950.1"/>
    <property type="molecule type" value="Genomic_DNA"/>
</dbReference>
<accession>A0A1G9NEQ3</accession>
<keyword evidence="2" id="KW-1185">Reference proteome</keyword>